<proteinExistence type="predicted"/>
<dbReference type="OrthoDB" id="5483662at2"/>
<feature type="chain" id="PRO_5022715079" evidence="2">
    <location>
        <begin position="28"/>
        <end position="523"/>
    </location>
</feature>
<evidence type="ECO:0000256" key="2">
    <source>
        <dbReference type="SAM" id="SignalP"/>
    </source>
</evidence>
<accession>A0A5C6XGW8</accession>
<evidence type="ECO:0000313" key="4">
    <source>
        <dbReference type="Proteomes" id="UP000321046"/>
    </source>
</evidence>
<reference evidence="3 4" key="1">
    <citation type="submission" date="2019-08" db="EMBL/GenBank/DDBJ databases">
        <title>Bradymonadales sp. TMQ2.</title>
        <authorList>
            <person name="Liang Q."/>
        </authorList>
    </citation>
    <scope>NUCLEOTIDE SEQUENCE [LARGE SCALE GENOMIC DNA]</scope>
    <source>
        <strain evidence="3 4">TMQ2</strain>
    </source>
</reference>
<keyword evidence="2" id="KW-0732">Signal</keyword>
<protein>
    <submittedName>
        <fullName evidence="3">Uncharacterized protein</fullName>
    </submittedName>
</protein>
<sequence length="523" mass="55444">MSNLTPQYRPLTRVLRTLSLLTLLGFAACSFEPASFSEVRCENEGETRDGATCQNGFWVAVDDLDIGTPDTDTDLPDADTDLPDTDTDLPDTDTDLPDTDTGCEAPTEQELCDEAVLSCGPLEVVDRCGTQRSITCGTCEDDELCESGTCVCQPEENDAFCARLAADCGTVIAPDNCGEERTVTCGDCEEGYICGEDNRCTCPGESVSELCEQNSLECGTRTVVDGCGQTREINCDSCTGTGEICTLDNLCVCTPLSEEDLCEQESAQCGPLTVTDNCGEERTLNCGGCTGTGESCNAQNQCHCAPESEEAFCARNNAECGMRSAQNNCGDLRNIDCGSCTGTGASCSLDNQCVCNPIPDETYCTDEGAQCGTLELAADNCGQPRTIQCGDCTNGDICNETNQCESCQPQSDNDICQAEGAECGTLVDYVDNCGATRTVDCGGANACNGQNVCAPDLTCCRPERDEDLCAAYPYRCDQHTVTDSCGQQRTLKCYTCQISNCADNPDGPGQCCHWPSAGTCYNG</sequence>
<comment type="caution">
    <text evidence="3">The sequence shown here is derived from an EMBL/GenBank/DDBJ whole genome shotgun (WGS) entry which is preliminary data.</text>
</comment>
<dbReference type="Proteomes" id="UP000321046">
    <property type="component" value="Unassembled WGS sequence"/>
</dbReference>
<dbReference type="AlphaFoldDB" id="A0A5C6XGW8"/>
<name>A0A5C6XGW8_9DELT</name>
<dbReference type="RefSeq" id="WP_146973598.1">
    <property type="nucleotide sequence ID" value="NZ_VOSL01000025.1"/>
</dbReference>
<feature type="signal peptide" evidence="2">
    <location>
        <begin position="1"/>
        <end position="27"/>
    </location>
</feature>
<feature type="compositionally biased region" description="Acidic residues" evidence="1">
    <location>
        <begin position="71"/>
        <end position="94"/>
    </location>
</feature>
<gene>
    <name evidence="3" type="ORF">FRC96_05990</name>
</gene>
<feature type="region of interest" description="Disordered" evidence="1">
    <location>
        <begin position="68"/>
        <end position="94"/>
    </location>
</feature>
<evidence type="ECO:0000313" key="3">
    <source>
        <dbReference type="EMBL" id="TXD39819.1"/>
    </source>
</evidence>
<dbReference type="EMBL" id="VOSL01000025">
    <property type="protein sequence ID" value="TXD39819.1"/>
    <property type="molecule type" value="Genomic_DNA"/>
</dbReference>
<evidence type="ECO:0000256" key="1">
    <source>
        <dbReference type="SAM" id="MobiDB-lite"/>
    </source>
</evidence>
<organism evidence="3 4">
    <name type="scientific">Lujinxingia vulgaris</name>
    <dbReference type="NCBI Taxonomy" id="2600176"/>
    <lineage>
        <taxon>Bacteria</taxon>
        <taxon>Deltaproteobacteria</taxon>
        <taxon>Bradymonadales</taxon>
        <taxon>Lujinxingiaceae</taxon>
        <taxon>Lujinxingia</taxon>
    </lineage>
</organism>